<accession>A0A2G5SDS8</accession>
<evidence type="ECO:0000313" key="2">
    <source>
        <dbReference type="EMBL" id="PIC13210.1"/>
    </source>
</evidence>
<dbReference type="EMBL" id="PDUG01000014">
    <property type="protein sequence ID" value="PIC13210.1"/>
    <property type="molecule type" value="Genomic_DNA"/>
</dbReference>
<feature type="region of interest" description="Disordered" evidence="1">
    <location>
        <begin position="16"/>
        <end position="81"/>
    </location>
</feature>
<proteinExistence type="predicted"/>
<protein>
    <submittedName>
        <fullName evidence="2">Uncharacterized protein</fullName>
    </submittedName>
</protein>
<dbReference type="Proteomes" id="UP000230233">
    <property type="component" value="Unassembled WGS sequence"/>
</dbReference>
<comment type="caution">
    <text evidence="2">The sequence shown here is derived from an EMBL/GenBank/DDBJ whole genome shotgun (WGS) entry which is preliminary data.</text>
</comment>
<evidence type="ECO:0000313" key="3">
    <source>
        <dbReference type="Proteomes" id="UP000230233"/>
    </source>
</evidence>
<reference evidence="3" key="1">
    <citation type="submission" date="2017-10" db="EMBL/GenBank/DDBJ databases">
        <title>Rapid genome shrinkage in a self-fertile nematode reveals novel sperm competition proteins.</title>
        <authorList>
            <person name="Yin D."/>
            <person name="Schwarz E.M."/>
            <person name="Thomas C.G."/>
            <person name="Felde R.L."/>
            <person name="Korf I.F."/>
            <person name="Cutter A.D."/>
            <person name="Schartner C.M."/>
            <person name="Ralston E.J."/>
            <person name="Meyer B.J."/>
            <person name="Haag E.S."/>
        </authorList>
    </citation>
    <scope>NUCLEOTIDE SEQUENCE [LARGE SCALE GENOMIC DNA]</scope>
    <source>
        <strain evidence="3">JU1422</strain>
    </source>
</reference>
<gene>
    <name evidence="2" type="ORF">B9Z55_027863</name>
</gene>
<dbReference type="AlphaFoldDB" id="A0A2G5SDS8"/>
<feature type="compositionally biased region" description="Polar residues" evidence="1">
    <location>
        <begin position="72"/>
        <end position="81"/>
    </location>
</feature>
<evidence type="ECO:0000256" key="1">
    <source>
        <dbReference type="SAM" id="MobiDB-lite"/>
    </source>
</evidence>
<keyword evidence="3" id="KW-1185">Reference proteome</keyword>
<organism evidence="2 3">
    <name type="scientific">Caenorhabditis nigoni</name>
    <dbReference type="NCBI Taxonomy" id="1611254"/>
    <lineage>
        <taxon>Eukaryota</taxon>
        <taxon>Metazoa</taxon>
        <taxon>Ecdysozoa</taxon>
        <taxon>Nematoda</taxon>
        <taxon>Chromadorea</taxon>
        <taxon>Rhabditida</taxon>
        <taxon>Rhabditina</taxon>
        <taxon>Rhabditomorpha</taxon>
        <taxon>Rhabditoidea</taxon>
        <taxon>Rhabditidae</taxon>
        <taxon>Peloderinae</taxon>
        <taxon>Caenorhabditis</taxon>
    </lineage>
</organism>
<sequence length="81" mass="8802">MKNCIPPIREKVSYIVRPGQAESGEEDVASRSEPVTNLPFESPAEVNTSRSNEPPPKDNESPGEPVEPGVTIRTNQSPTTQ</sequence>
<name>A0A2G5SDS8_9PELO</name>